<accession>A0A2V5IBH9</accession>
<sequence>MVRWGFPSSRLTHPPATLEPRPIPIPSLPSFPVPSPEFNARFWGCLTQPPTVNSLLLSETY</sequence>
<proteinExistence type="predicted"/>
<gene>
    <name evidence="1" type="ORF">BP00DRAFT_423404</name>
</gene>
<dbReference type="EMBL" id="KZ825478">
    <property type="protein sequence ID" value="PYI34128.1"/>
    <property type="molecule type" value="Genomic_DNA"/>
</dbReference>
<protein>
    <submittedName>
        <fullName evidence="1">Uncharacterized protein</fullName>
    </submittedName>
</protein>
<dbReference type="Proteomes" id="UP000248817">
    <property type="component" value="Unassembled WGS sequence"/>
</dbReference>
<name>A0A2V5IBH9_9EURO</name>
<organism evidence="1 2">
    <name type="scientific">Aspergillus indologenus CBS 114.80</name>
    <dbReference type="NCBI Taxonomy" id="1450541"/>
    <lineage>
        <taxon>Eukaryota</taxon>
        <taxon>Fungi</taxon>
        <taxon>Dikarya</taxon>
        <taxon>Ascomycota</taxon>
        <taxon>Pezizomycotina</taxon>
        <taxon>Eurotiomycetes</taxon>
        <taxon>Eurotiomycetidae</taxon>
        <taxon>Eurotiales</taxon>
        <taxon>Aspergillaceae</taxon>
        <taxon>Aspergillus</taxon>
        <taxon>Aspergillus subgen. Circumdati</taxon>
    </lineage>
</organism>
<evidence type="ECO:0000313" key="2">
    <source>
        <dbReference type="Proteomes" id="UP000248817"/>
    </source>
</evidence>
<evidence type="ECO:0000313" key="1">
    <source>
        <dbReference type="EMBL" id="PYI34128.1"/>
    </source>
</evidence>
<dbReference type="AlphaFoldDB" id="A0A2V5IBH9"/>
<reference evidence="1 2" key="1">
    <citation type="submission" date="2018-02" db="EMBL/GenBank/DDBJ databases">
        <title>The genomes of Aspergillus section Nigri reveals drivers in fungal speciation.</title>
        <authorList>
            <consortium name="DOE Joint Genome Institute"/>
            <person name="Vesth T.C."/>
            <person name="Nybo J."/>
            <person name="Theobald S."/>
            <person name="Brandl J."/>
            <person name="Frisvad J.C."/>
            <person name="Nielsen K.F."/>
            <person name="Lyhne E.K."/>
            <person name="Kogle M.E."/>
            <person name="Kuo A."/>
            <person name="Riley R."/>
            <person name="Clum A."/>
            <person name="Nolan M."/>
            <person name="Lipzen A."/>
            <person name="Salamov A."/>
            <person name="Henrissat B."/>
            <person name="Wiebenga A."/>
            <person name="De vries R.P."/>
            <person name="Grigoriev I.V."/>
            <person name="Mortensen U.H."/>
            <person name="Andersen M.R."/>
            <person name="Baker S.E."/>
        </authorList>
    </citation>
    <scope>NUCLEOTIDE SEQUENCE [LARGE SCALE GENOMIC DNA]</scope>
    <source>
        <strain evidence="1 2">CBS 114.80</strain>
    </source>
</reference>
<keyword evidence="2" id="KW-1185">Reference proteome</keyword>